<feature type="region of interest" description="Disordered" evidence="2">
    <location>
        <begin position="219"/>
        <end position="257"/>
    </location>
</feature>
<keyword evidence="3" id="KW-0812">Transmembrane</keyword>
<dbReference type="EMBL" id="CDOL01000254">
    <property type="protein sequence ID" value="CEN53915.1"/>
    <property type="molecule type" value="Genomic_DNA"/>
</dbReference>
<reference evidence="4 5" key="1">
    <citation type="submission" date="2015-01" db="EMBL/GenBank/DDBJ databases">
        <authorList>
            <person name="Xiang T."/>
            <person name="Song Y."/>
            <person name="Huang L."/>
            <person name="Wang B."/>
            <person name="Wu P."/>
        </authorList>
    </citation>
    <scope>NUCLEOTIDE SEQUENCE [LARGE SCALE GENOMIC DNA]</scope>
    <source>
        <strain evidence="4 5">CcD93</strain>
    </source>
</reference>
<sequence>MFDSLHTIRGLGAWDGCDNHRARAEQAEQQYHTLELQIRNYEHTLRLLKNGESQKRYEQLREQQDALLIEKGQLEVKLKQAKLVLEAWRTSPDVQFNAEGLGGLGNWFKKQWNSLKRDVNYAVSCDRYTERQVEWERKSTPLSNRVAELLTDIKNERAKLSPENMRLQTEAVQKLNQTIAQLKDDIQVVEKQIAEHRQSYIVRRDAEKLALQQEAEEERKKLANKQEENSMDNFATRTTQPSGNWQPSGNTRPINNWSQNRGFSLFNRPPAAPQDNNNTLLFGGLIFVLAGAYIMFGKAEKVKKTTA</sequence>
<feature type="transmembrane region" description="Helical" evidence="3">
    <location>
        <begin position="279"/>
        <end position="296"/>
    </location>
</feature>
<evidence type="ECO:0000256" key="1">
    <source>
        <dbReference type="SAM" id="Coils"/>
    </source>
</evidence>
<evidence type="ECO:0000256" key="2">
    <source>
        <dbReference type="SAM" id="MobiDB-lite"/>
    </source>
</evidence>
<protein>
    <submittedName>
        <fullName evidence="4">Uncharacterized protein</fullName>
    </submittedName>
</protein>
<evidence type="ECO:0000256" key="3">
    <source>
        <dbReference type="SAM" id="Phobius"/>
    </source>
</evidence>
<dbReference type="AlphaFoldDB" id="A0A0B7IQ07"/>
<keyword evidence="3" id="KW-1133">Transmembrane helix</keyword>
<keyword evidence="3" id="KW-0472">Membrane</keyword>
<name>A0A0B7IQ07_9FLAO</name>
<keyword evidence="1" id="KW-0175">Coiled coil</keyword>
<dbReference type="RefSeq" id="WP_042009146.1">
    <property type="nucleotide sequence ID" value="NZ_CDOL01000254.1"/>
</dbReference>
<accession>A0A0B7IQ07</accession>
<gene>
    <name evidence="4" type="ORF">CCAND93_630012</name>
</gene>
<feature type="compositionally biased region" description="Polar residues" evidence="2">
    <location>
        <begin position="231"/>
        <end position="257"/>
    </location>
</feature>
<proteinExistence type="predicted"/>
<evidence type="ECO:0000313" key="5">
    <source>
        <dbReference type="Proteomes" id="UP000038200"/>
    </source>
</evidence>
<dbReference type="Proteomes" id="UP000038200">
    <property type="component" value="Unassembled WGS sequence"/>
</dbReference>
<organism evidence="4 5">
    <name type="scientific">Capnocytophaga canis</name>
    <dbReference type="NCBI Taxonomy" id="1848903"/>
    <lineage>
        <taxon>Bacteria</taxon>
        <taxon>Pseudomonadati</taxon>
        <taxon>Bacteroidota</taxon>
        <taxon>Flavobacteriia</taxon>
        <taxon>Flavobacteriales</taxon>
        <taxon>Flavobacteriaceae</taxon>
        <taxon>Capnocytophaga</taxon>
    </lineage>
</organism>
<feature type="coiled-coil region" evidence="1">
    <location>
        <begin position="17"/>
        <end position="77"/>
    </location>
</feature>
<dbReference type="OrthoDB" id="1150979at2"/>
<evidence type="ECO:0000313" key="4">
    <source>
        <dbReference type="EMBL" id="CEN53915.1"/>
    </source>
</evidence>
<feature type="compositionally biased region" description="Basic and acidic residues" evidence="2">
    <location>
        <begin position="219"/>
        <end position="228"/>
    </location>
</feature>